<dbReference type="InterPro" id="IPR012341">
    <property type="entry name" value="6hp_glycosidase-like_sf"/>
</dbReference>
<evidence type="ECO:0000313" key="17">
    <source>
        <dbReference type="Proteomes" id="UP000275078"/>
    </source>
</evidence>
<dbReference type="GO" id="GO:0036503">
    <property type="term" value="P:ERAD pathway"/>
    <property type="evidence" value="ECO:0007669"/>
    <property type="project" value="UniProtKB-ARBA"/>
</dbReference>
<evidence type="ECO:0000256" key="5">
    <source>
        <dbReference type="ARBA" id="ARBA00022801"/>
    </source>
</evidence>
<keyword evidence="7" id="KW-0325">Glycoprotein</keyword>
<evidence type="ECO:0000256" key="15">
    <source>
        <dbReference type="SAM" id="MobiDB-lite"/>
    </source>
</evidence>
<feature type="region of interest" description="Disordered" evidence="15">
    <location>
        <begin position="42"/>
        <end position="75"/>
    </location>
</feature>
<dbReference type="GO" id="GO:0005509">
    <property type="term" value="F:calcium ion binding"/>
    <property type="evidence" value="ECO:0007669"/>
    <property type="project" value="InterPro"/>
</dbReference>
<evidence type="ECO:0000256" key="2">
    <source>
        <dbReference type="ARBA" id="ARBA00004922"/>
    </source>
</evidence>
<evidence type="ECO:0000256" key="12">
    <source>
        <dbReference type="PIRSR" id="PIRSR601382-2"/>
    </source>
</evidence>
<evidence type="ECO:0000256" key="11">
    <source>
        <dbReference type="PIRSR" id="PIRSR601382-1"/>
    </source>
</evidence>
<keyword evidence="5 14" id="KW-0378">Hydrolase</keyword>
<evidence type="ECO:0000313" key="16">
    <source>
        <dbReference type="EMBL" id="RPA87570.1"/>
    </source>
</evidence>
<feature type="binding site" evidence="12">
    <location>
        <position position="598"/>
    </location>
    <ligand>
        <name>Ca(2+)</name>
        <dbReference type="ChEBI" id="CHEBI:29108"/>
    </ligand>
</feature>
<evidence type="ECO:0000256" key="6">
    <source>
        <dbReference type="ARBA" id="ARBA00023157"/>
    </source>
</evidence>
<keyword evidence="4" id="KW-0732">Signal</keyword>
<keyword evidence="17" id="KW-1185">Reference proteome</keyword>
<comment type="pathway">
    <text evidence="2">Protein modification; protein glycosylation.</text>
</comment>
<reference evidence="16 17" key="1">
    <citation type="journal article" date="2018" name="Nat. Ecol. Evol.">
        <title>Pezizomycetes genomes reveal the molecular basis of ectomycorrhizal truffle lifestyle.</title>
        <authorList>
            <person name="Murat C."/>
            <person name="Payen T."/>
            <person name="Noel B."/>
            <person name="Kuo A."/>
            <person name="Morin E."/>
            <person name="Chen J."/>
            <person name="Kohler A."/>
            <person name="Krizsan K."/>
            <person name="Balestrini R."/>
            <person name="Da Silva C."/>
            <person name="Montanini B."/>
            <person name="Hainaut M."/>
            <person name="Levati E."/>
            <person name="Barry K.W."/>
            <person name="Belfiori B."/>
            <person name="Cichocki N."/>
            <person name="Clum A."/>
            <person name="Dockter R.B."/>
            <person name="Fauchery L."/>
            <person name="Guy J."/>
            <person name="Iotti M."/>
            <person name="Le Tacon F."/>
            <person name="Lindquist E.A."/>
            <person name="Lipzen A."/>
            <person name="Malagnac F."/>
            <person name="Mello A."/>
            <person name="Molinier V."/>
            <person name="Miyauchi S."/>
            <person name="Poulain J."/>
            <person name="Riccioni C."/>
            <person name="Rubini A."/>
            <person name="Sitrit Y."/>
            <person name="Splivallo R."/>
            <person name="Traeger S."/>
            <person name="Wang M."/>
            <person name="Zifcakova L."/>
            <person name="Wipf D."/>
            <person name="Zambonelli A."/>
            <person name="Paolocci F."/>
            <person name="Nowrousian M."/>
            <person name="Ottonello S."/>
            <person name="Baldrian P."/>
            <person name="Spatafora J.W."/>
            <person name="Henrissat B."/>
            <person name="Nagy L.G."/>
            <person name="Aury J.M."/>
            <person name="Wincker P."/>
            <person name="Grigoriev I.V."/>
            <person name="Bonfante P."/>
            <person name="Martin F.M."/>
        </authorList>
    </citation>
    <scope>NUCLEOTIDE SEQUENCE [LARGE SCALE GENOMIC DNA]</scope>
    <source>
        <strain evidence="16 17">RN42</strain>
    </source>
</reference>
<dbReference type="Pfam" id="PF01532">
    <property type="entry name" value="Glyco_hydro_47"/>
    <property type="match status" value="1"/>
</dbReference>
<evidence type="ECO:0000256" key="10">
    <source>
        <dbReference type="ARBA" id="ARBA00048605"/>
    </source>
</evidence>
<keyword evidence="6 13" id="KW-1015">Disulfide bond</keyword>
<dbReference type="STRING" id="1160509.A0A3N4ITQ6"/>
<dbReference type="GO" id="GO:0016020">
    <property type="term" value="C:membrane"/>
    <property type="evidence" value="ECO:0007669"/>
    <property type="project" value="InterPro"/>
</dbReference>
<dbReference type="GO" id="GO:0004571">
    <property type="term" value="F:mannosyl-oligosaccharide 1,2-alpha-mannosidase activity"/>
    <property type="evidence" value="ECO:0007669"/>
    <property type="project" value="UniProtKB-EC"/>
</dbReference>
<sequence>MSPFRGPTSYRKRFLALLLVIIIYALVFLRTDSVPAITTTTTTTRWAASKHTEKAPSLNSRPQGSEPEPATLNNLRHPRIQFPFAKYGRSAGDRVKADAIKDAMRWVFAQYKEQAWGKDEVKPKSGGGKTTRNNWGATIIDTMTTTAVMGLEEEFLQQLDFTVNNVDFTNATGLVDPFETTIRYLGSMVSTLDLIDSKTYVRDGLVSPDRRDRLLQQAVTLARMLGPTYDSPTGMPWPRVNFSAGVGCREPLGERPIPGFAHATIGPARTGTNWLENKVLSRLTGNDVYLKNATRAWSSIVWNKYVEELPGMIDGPIDIMTGAPIGNHRSWGAGHDSYYEYLIKAAIHSPADNNSEIYRDRWVQAVETTINHLATWSSPSETFPDKKRYLAQHKDGWLINEMGHLACFAAGNFLLGGRFLGKPEIIKLGLDIVDGCHHTYAMTTTRIGPEYFHWVPEGSAGSTNAEANSNLKNGIDPKPAAIPPANDGQKEQLAKWGFWITNAKWMLRPEVIESYFYAYRITGNQMYQEWAWDAFKAMNKAAKTKFGFGEIDNVSNEPGEGNINNSAESFFGAETLKYLYLIFTEDNVISLDEWVFSTEAHPFRIYE</sequence>
<evidence type="ECO:0000256" key="14">
    <source>
        <dbReference type="RuleBase" id="RU361193"/>
    </source>
</evidence>
<evidence type="ECO:0000256" key="8">
    <source>
        <dbReference type="ARBA" id="ARBA00023295"/>
    </source>
</evidence>
<feature type="active site" description="Proton donor" evidence="11">
    <location>
        <position position="179"/>
    </location>
</feature>
<dbReference type="SUPFAM" id="SSF48225">
    <property type="entry name" value="Seven-hairpin glycosidases"/>
    <property type="match status" value="1"/>
</dbReference>
<evidence type="ECO:0000256" key="4">
    <source>
        <dbReference type="ARBA" id="ARBA00022729"/>
    </source>
</evidence>
<organism evidence="16 17">
    <name type="scientific">Ascobolus immersus RN42</name>
    <dbReference type="NCBI Taxonomy" id="1160509"/>
    <lineage>
        <taxon>Eukaryota</taxon>
        <taxon>Fungi</taxon>
        <taxon>Dikarya</taxon>
        <taxon>Ascomycota</taxon>
        <taxon>Pezizomycotina</taxon>
        <taxon>Pezizomycetes</taxon>
        <taxon>Pezizales</taxon>
        <taxon>Ascobolaceae</taxon>
        <taxon>Ascobolus</taxon>
    </lineage>
</organism>
<protein>
    <recommendedName>
        <fullName evidence="14">alpha-1,2-Mannosidase</fullName>
        <ecNumber evidence="14">3.2.1.-</ecNumber>
    </recommendedName>
</protein>
<dbReference type="AlphaFoldDB" id="A0A3N4ITQ6"/>
<dbReference type="EMBL" id="ML119646">
    <property type="protein sequence ID" value="RPA87570.1"/>
    <property type="molecule type" value="Genomic_DNA"/>
</dbReference>
<feature type="active site" evidence="11">
    <location>
        <position position="510"/>
    </location>
</feature>
<keyword evidence="12" id="KW-0479">Metal-binding</keyword>
<gene>
    <name evidence="16" type="ORF">BJ508DRAFT_410332</name>
</gene>
<comment type="cofactor">
    <cofactor evidence="1 12">
        <name>Ca(2+)</name>
        <dbReference type="ChEBI" id="CHEBI:29108"/>
    </cofactor>
</comment>
<comment type="catalytic activity">
    <reaction evidence="10">
        <text>N(4)-(alpha-D-Man-(1-&gt;2)-alpha-D-Man-(1-&gt;2)-alpha-D-Man-(1-&gt;3)-[alpha-D-Man-(1-&gt;2)-alpha-D-Man-(1-&gt;3)-[alpha-D-Man-(1-&gt;2)-alpha-D-Man-(1-&gt;6)]-alpha-D-Man-(1-&gt;6)]-beta-D-Man-(1-&gt;4)-beta-D-GlcNAc-(1-&gt;4)-beta-D-GlcNAc)-L-asparaginyl-[protein] (N-glucan mannose isomer 9A1,2,3B1,2,3) + 4 H2O = N(4)-(alpha-D-Man-(1-&gt;3)-[alpha-D-Man-(1-&gt;3)-[alpha-D-Man-(1-&gt;6)]-alpha-D-Man-(1-&gt;6)]-beta-D-Man-(1-&gt;4)-beta-D-GlcNAc-(1-&gt;4)-beta-D-GlcNAc)-L-asparaginyl-[protein] (N-glucan mannose isomer 5A1,2) + 4 beta-D-mannose</text>
        <dbReference type="Rhea" id="RHEA:56008"/>
        <dbReference type="Rhea" id="RHEA-COMP:14356"/>
        <dbReference type="Rhea" id="RHEA-COMP:14367"/>
        <dbReference type="ChEBI" id="CHEBI:15377"/>
        <dbReference type="ChEBI" id="CHEBI:28563"/>
        <dbReference type="ChEBI" id="CHEBI:59087"/>
        <dbReference type="ChEBI" id="CHEBI:139493"/>
        <dbReference type="EC" id="3.2.1.113"/>
    </reaction>
</comment>
<feature type="disulfide bond" evidence="13">
    <location>
        <begin position="407"/>
        <end position="436"/>
    </location>
</feature>
<dbReference type="InterPro" id="IPR050749">
    <property type="entry name" value="Glycosyl_Hydrolase_47"/>
</dbReference>
<accession>A0A3N4ITQ6</accession>
<dbReference type="GO" id="GO:0005783">
    <property type="term" value="C:endoplasmic reticulum"/>
    <property type="evidence" value="ECO:0007669"/>
    <property type="project" value="TreeGrafter"/>
</dbReference>
<evidence type="ECO:0000256" key="9">
    <source>
        <dbReference type="ARBA" id="ARBA00047669"/>
    </source>
</evidence>
<dbReference type="OrthoDB" id="8118055at2759"/>
<feature type="active site" description="Proton donor" evidence="11">
    <location>
        <position position="450"/>
    </location>
</feature>
<evidence type="ECO:0000256" key="7">
    <source>
        <dbReference type="ARBA" id="ARBA00023180"/>
    </source>
</evidence>
<proteinExistence type="inferred from homology"/>
<comment type="similarity">
    <text evidence="3 14">Belongs to the glycosyl hydrolase 47 family.</text>
</comment>
<dbReference type="PANTHER" id="PTHR11742">
    <property type="entry name" value="MANNOSYL-OLIGOSACCHARIDE ALPHA-1,2-MANNOSIDASE-RELATED"/>
    <property type="match status" value="1"/>
</dbReference>
<dbReference type="PRINTS" id="PR00747">
    <property type="entry name" value="GLYHDRLASE47"/>
</dbReference>
<feature type="active site" evidence="11">
    <location>
        <position position="336"/>
    </location>
</feature>
<dbReference type="UniPathway" id="UPA00378"/>
<dbReference type="EC" id="3.2.1.-" evidence="14"/>
<comment type="catalytic activity">
    <reaction evidence="9">
        <text>N(4)-(alpha-D-Man-(1-&gt;2)-alpha-D-Man-(1-&gt;2)-alpha-D-Man-(1-&gt;3)-[alpha-D-Man-(1-&gt;3)-[alpha-D-Man-(1-&gt;2)-alpha-D-Man-(1-&gt;6)]-alpha-D-Man-(1-&gt;6)]-beta-D-Man-(1-&gt;4)-beta-D-GlcNAc-(1-&gt;4)-beta-D-GlcNAc)-L-asparaginyl-[protein] (N-glucan mannose isomer 8A1,2,3B1,3) + 3 H2O = N(4)-(alpha-D-Man-(1-&gt;3)-[alpha-D-Man-(1-&gt;3)-[alpha-D-Man-(1-&gt;6)]-alpha-D-Man-(1-&gt;6)]-beta-D-Man-(1-&gt;4)-beta-D-GlcNAc-(1-&gt;4)-beta-D-GlcNAc)-L-asparaginyl-[protein] (N-glucan mannose isomer 5A1,2) + 3 beta-D-mannose</text>
        <dbReference type="Rhea" id="RHEA:56028"/>
        <dbReference type="Rhea" id="RHEA-COMP:14358"/>
        <dbReference type="Rhea" id="RHEA-COMP:14367"/>
        <dbReference type="ChEBI" id="CHEBI:15377"/>
        <dbReference type="ChEBI" id="CHEBI:28563"/>
        <dbReference type="ChEBI" id="CHEBI:59087"/>
        <dbReference type="ChEBI" id="CHEBI:60628"/>
        <dbReference type="EC" id="3.2.1.113"/>
    </reaction>
</comment>
<evidence type="ECO:0000256" key="3">
    <source>
        <dbReference type="ARBA" id="ARBA00007658"/>
    </source>
</evidence>
<dbReference type="InterPro" id="IPR036026">
    <property type="entry name" value="Seven-hairpin_glycosidases"/>
</dbReference>
<evidence type="ECO:0000256" key="13">
    <source>
        <dbReference type="PIRSR" id="PIRSR601382-3"/>
    </source>
</evidence>
<dbReference type="Proteomes" id="UP000275078">
    <property type="component" value="Unassembled WGS sequence"/>
</dbReference>
<dbReference type="Gene3D" id="1.50.10.10">
    <property type="match status" value="1"/>
</dbReference>
<keyword evidence="8 14" id="KW-0326">Glycosidase</keyword>
<dbReference type="InterPro" id="IPR001382">
    <property type="entry name" value="Glyco_hydro_47"/>
</dbReference>
<dbReference type="PANTHER" id="PTHR11742:SF101">
    <property type="entry name" value="MANNOSYL-OLIGOSACCHARIDE ALPHA-1,2-MANNOSIDASE 1B"/>
    <property type="match status" value="1"/>
</dbReference>
<keyword evidence="12" id="KW-0106">Calcium</keyword>
<name>A0A3N4ITQ6_ASCIM</name>
<dbReference type="GO" id="GO:0005975">
    <property type="term" value="P:carbohydrate metabolic process"/>
    <property type="evidence" value="ECO:0007669"/>
    <property type="project" value="InterPro"/>
</dbReference>
<evidence type="ECO:0000256" key="1">
    <source>
        <dbReference type="ARBA" id="ARBA00001913"/>
    </source>
</evidence>